<reference evidence="9 10" key="1">
    <citation type="journal article" date="2016" name="Mol. Biol. Evol.">
        <title>Comparative Genomics of Early-Diverging Mushroom-Forming Fungi Provides Insights into the Origins of Lignocellulose Decay Capabilities.</title>
        <authorList>
            <person name="Nagy L.G."/>
            <person name="Riley R."/>
            <person name="Tritt A."/>
            <person name="Adam C."/>
            <person name="Daum C."/>
            <person name="Floudas D."/>
            <person name="Sun H."/>
            <person name="Yadav J.S."/>
            <person name="Pangilinan J."/>
            <person name="Larsson K.H."/>
            <person name="Matsuura K."/>
            <person name="Barry K."/>
            <person name="Labutti K."/>
            <person name="Kuo R."/>
            <person name="Ohm R.A."/>
            <person name="Bhattacharya S.S."/>
            <person name="Shirouzu T."/>
            <person name="Yoshinaga Y."/>
            <person name="Martin F.M."/>
            <person name="Grigoriev I.V."/>
            <person name="Hibbett D.S."/>
        </authorList>
    </citation>
    <scope>NUCLEOTIDE SEQUENCE [LARGE SCALE GENOMIC DNA]</scope>
    <source>
        <strain evidence="9 10">HHB12733</strain>
    </source>
</reference>
<keyword evidence="2" id="KW-0436">Ligase</keyword>
<dbReference type="EC" id="6.1.1.11" evidence="1"/>
<dbReference type="Pfam" id="PF02403">
    <property type="entry name" value="Seryl_tRNA_N"/>
    <property type="match status" value="1"/>
</dbReference>
<dbReference type="AlphaFoldDB" id="A0A165GBD7"/>
<evidence type="ECO:0000256" key="4">
    <source>
        <dbReference type="ARBA" id="ARBA00022840"/>
    </source>
</evidence>
<feature type="domain" description="Aminoacyl-transfer RNA synthetases class-II family profile" evidence="8">
    <location>
        <begin position="217"/>
        <end position="515"/>
    </location>
</feature>
<dbReference type="UniPathway" id="UPA00906">
    <property type="reaction ID" value="UER00895"/>
</dbReference>
<keyword evidence="3" id="KW-0547">Nucleotide-binding</keyword>
<dbReference type="GO" id="GO:0004828">
    <property type="term" value="F:serine-tRNA ligase activity"/>
    <property type="evidence" value="ECO:0007669"/>
    <property type="project" value="UniProtKB-EC"/>
</dbReference>
<protein>
    <recommendedName>
        <fullName evidence="1">serine--tRNA ligase</fullName>
        <ecNumber evidence="1">6.1.1.11</ecNumber>
    </recommendedName>
    <alternativeName>
        <fullName evidence="6">Seryl-tRNA synthetase</fullName>
    </alternativeName>
    <alternativeName>
        <fullName evidence="7">Seryl-tRNA(Ser) synthetase</fullName>
    </alternativeName>
</protein>
<dbReference type="GO" id="GO:0006434">
    <property type="term" value="P:seryl-tRNA aminoacylation"/>
    <property type="evidence" value="ECO:0007669"/>
    <property type="project" value="InterPro"/>
</dbReference>
<evidence type="ECO:0000256" key="3">
    <source>
        <dbReference type="ARBA" id="ARBA00022741"/>
    </source>
</evidence>
<dbReference type="PRINTS" id="PR00981">
    <property type="entry name" value="TRNASYNTHSER"/>
</dbReference>
<name>A0A165GBD7_9BASI</name>
<dbReference type="SUPFAM" id="SSF46589">
    <property type="entry name" value="tRNA-binding arm"/>
    <property type="match status" value="1"/>
</dbReference>
<evidence type="ECO:0000259" key="8">
    <source>
        <dbReference type="PROSITE" id="PS50862"/>
    </source>
</evidence>
<gene>
    <name evidence="9" type="ORF">CALCODRAFT_267917</name>
</gene>
<dbReference type="InterPro" id="IPR045864">
    <property type="entry name" value="aa-tRNA-synth_II/BPL/LPL"/>
</dbReference>
<dbReference type="InterPro" id="IPR010978">
    <property type="entry name" value="tRNA-bd_arm"/>
</dbReference>
<dbReference type="InterPro" id="IPR006195">
    <property type="entry name" value="aa-tRNA-synth_II"/>
</dbReference>
<accession>A0A165GBD7</accession>
<dbReference type="Proteomes" id="UP000076842">
    <property type="component" value="Unassembled WGS sequence"/>
</dbReference>
<dbReference type="Pfam" id="PF00587">
    <property type="entry name" value="tRNA-synt_2b"/>
    <property type="match status" value="1"/>
</dbReference>
<keyword evidence="10" id="KW-1185">Reference proteome</keyword>
<dbReference type="GO" id="GO:0005524">
    <property type="term" value="F:ATP binding"/>
    <property type="evidence" value="ECO:0007669"/>
    <property type="project" value="UniProtKB-KW"/>
</dbReference>
<dbReference type="InParanoid" id="A0A165GBD7"/>
<dbReference type="InterPro" id="IPR042103">
    <property type="entry name" value="SerRS_1_N_sf"/>
</dbReference>
<dbReference type="Gene3D" id="3.30.930.10">
    <property type="entry name" value="Bira Bifunctional Protein, Domain 2"/>
    <property type="match status" value="1"/>
</dbReference>
<dbReference type="PROSITE" id="PS50862">
    <property type="entry name" value="AA_TRNA_LIGASE_II"/>
    <property type="match status" value="1"/>
</dbReference>
<dbReference type="InterPro" id="IPR002317">
    <property type="entry name" value="Ser-tRNA-ligase_type_1"/>
</dbReference>
<dbReference type="SUPFAM" id="SSF55681">
    <property type="entry name" value="Class II aaRS and biotin synthetases"/>
    <property type="match status" value="1"/>
</dbReference>
<dbReference type="EMBL" id="KV423958">
    <property type="protein sequence ID" value="KZT57855.1"/>
    <property type="molecule type" value="Genomic_DNA"/>
</dbReference>
<evidence type="ECO:0000313" key="10">
    <source>
        <dbReference type="Proteomes" id="UP000076842"/>
    </source>
</evidence>
<sequence>MQRCVCYSRYAERRASRCLQWQSHRSISFVRSENFVLPTGPLEAPKLPLAEFSENISAVARNAAARKVPIPDLDKLPTLVKETKELRQKGGLLNTRRNVLSDEIKALPASSPEKVRAVAEARDIREQAQKVRHDEIEHQNTCHQIAMAIPNWSHKDVAIGDYSRIKQIAEGGPKPIELDGKRDHTKIAAALGLLDLTSASMVSGHSWYYLLNEAVALEQALVNYALSVASSNGWKMITTPDVIKADIAWRCGFQPREDDAGQTFFVESSSTRAKKVGRRDSGPAAKPTPRDIEDEALVLAGTAEIPLAGLFASHVFKPEMLPMTVVGLGKAFRAEAGARGTQTRGLYRVHQFTKVELFSVTDAESSEQMMETMLSLQTQIIDGLGIPYRVLDMPTEELGASAWRKYDVEAWMPGRGEWGEICSLSNCTDYQSRRLNIQYFGPGRSRFASRTTGGTGHRYKADPLETAQSRREKHLDKHFAHTLNGTAAAVPRLIIALLENGAVFIDGQAVRLRLPQRLRRFWIGCEDRVEWVETGLSLSSED</sequence>
<dbReference type="InterPro" id="IPR002314">
    <property type="entry name" value="aa-tRNA-synt_IIb"/>
</dbReference>
<evidence type="ECO:0000256" key="5">
    <source>
        <dbReference type="ARBA" id="ARBA00023146"/>
    </source>
</evidence>
<evidence type="ECO:0000256" key="2">
    <source>
        <dbReference type="ARBA" id="ARBA00022598"/>
    </source>
</evidence>
<keyword evidence="4" id="KW-0067">ATP-binding</keyword>
<evidence type="ECO:0000256" key="1">
    <source>
        <dbReference type="ARBA" id="ARBA00012840"/>
    </source>
</evidence>
<evidence type="ECO:0000313" key="9">
    <source>
        <dbReference type="EMBL" id="KZT57855.1"/>
    </source>
</evidence>
<dbReference type="PANTHER" id="PTHR11778">
    <property type="entry name" value="SERYL-TRNA SYNTHETASE"/>
    <property type="match status" value="1"/>
</dbReference>
<dbReference type="OrthoDB" id="10264585at2759"/>
<organism evidence="9 10">
    <name type="scientific">Calocera cornea HHB12733</name>
    <dbReference type="NCBI Taxonomy" id="1353952"/>
    <lineage>
        <taxon>Eukaryota</taxon>
        <taxon>Fungi</taxon>
        <taxon>Dikarya</taxon>
        <taxon>Basidiomycota</taxon>
        <taxon>Agaricomycotina</taxon>
        <taxon>Dacrymycetes</taxon>
        <taxon>Dacrymycetales</taxon>
        <taxon>Dacrymycetaceae</taxon>
        <taxon>Calocera</taxon>
    </lineage>
</organism>
<proteinExistence type="predicted"/>
<evidence type="ECO:0000256" key="7">
    <source>
        <dbReference type="ARBA" id="ARBA00034892"/>
    </source>
</evidence>
<dbReference type="STRING" id="1353952.A0A165GBD7"/>
<keyword evidence="5 9" id="KW-0030">Aminoacyl-tRNA synthetase</keyword>
<evidence type="ECO:0000256" key="6">
    <source>
        <dbReference type="ARBA" id="ARBA00031113"/>
    </source>
</evidence>
<dbReference type="Gene3D" id="1.10.287.40">
    <property type="entry name" value="Serine-tRNA synthetase, tRNA binding domain"/>
    <property type="match status" value="1"/>
</dbReference>
<dbReference type="FunCoup" id="A0A165GBD7">
    <property type="interactions" value="282"/>
</dbReference>
<dbReference type="InterPro" id="IPR015866">
    <property type="entry name" value="Ser-tRNA-synth_1_N"/>
</dbReference>